<reference evidence="1" key="1">
    <citation type="journal article" date="2021" name="Proc. Natl. Acad. Sci. U.S.A.">
        <title>A Catalog of Tens of Thousands of Viruses from Human Metagenomes Reveals Hidden Associations with Chronic Diseases.</title>
        <authorList>
            <person name="Tisza M.J."/>
            <person name="Buck C.B."/>
        </authorList>
    </citation>
    <scope>NUCLEOTIDE SEQUENCE</scope>
    <source>
        <strain evidence="1">Ctrcb4</strain>
    </source>
</reference>
<dbReference type="EMBL" id="BK059132">
    <property type="protein sequence ID" value="DAE33270.1"/>
    <property type="molecule type" value="Genomic_DNA"/>
</dbReference>
<sequence length="69" mass="8091">MELLKKWLENDPLHNELREKRDKMVKTELMELMGFIQIINLQKALPKVKCHQLTNKVLILVVIEAINGP</sequence>
<name>A0A8S5RPP3_9VIRU</name>
<organism evidence="1">
    <name type="scientific">virus sp. ctrcb4</name>
    <dbReference type="NCBI Taxonomy" id="2825824"/>
    <lineage>
        <taxon>Viruses</taxon>
    </lineage>
</organism>
<evidence type="ECO:0000313" key="1">
    <source>
        <dbReference type="EMBL" id="DAE33270.1"/>
    </source>
</evidence>
<proteinExistence type="predicted"/>
<accession>A0A8S5RPP3</accession>
<protein>
    <submittedName>
        <fullName evidence="1">Uncharacterized protein</fullName>
    </submittedName>
</protein>